<accession>A0AA36Y4X1</accession>
<sequence length="169" mass="18851">MLNENIKKLRKSKGLSQEELAIKLNVVRQTVSKWENGLSVPDSSMLVALADELDTPVDVLLGEPVTESMPDDMRTISEKLEVINLQLAQRSTDKVKAVRWILISLCTLIIIVFLAFIAMQSSYLGWNYNNPELAVVGTILHGCEFVFVRFAPIAFAVCTIGIVITCKKR</sequence>
<dbReference type="InterPro" id="IPR010982">
    <property type="entry name" value="Lambda_DNA-bd_dom_sf"/>
</dbReference>
<evidence type="ECO:0000256" key="1">
    <source>
        <dbReference type="ARBA" id="ARBA00023125"/>
    </source>
</evidence>
<dbReference type="RefSeq" id="WP_009533307.1">
    <property type="nucleotide sequence ID" value="NZ_JH590863.1"/>
</dbReference>
<dbReference type="GeneID" id="86941217"/>
<dbReference type="CDD" id="cd00093">
    <property type="entry name" value="HTH_XRE"/>
    <property type="match status" value="1"/>
</dbReference>
<dbReference type="GO" id="GO:0003677">
    <property type="term" value="F:DNA binding"/>
    <property type="evidence" value="ECO:0007669"/>
    <property type="project" value="UniProtKB-KW"/>
</dbReference>
<dbReference type="PANTHER" id="PTHR46558">
    <property type="entry name" value="TRACRIPTIONAL REGULATORY PROTEIN-RELATED-RELATED"/>
    <property type="match status" value="1"/>
</dbReference>
<evidence type="ECO:0000313" key="5">
    <source>
        <dbReference type="Proteomes" id="UP000018466"/>
    </source>
</evidence>
<dbReference type="PROSITE" id="PS50943">
    <property type="entry name" value="HTH_CROC1"/>
    <property type="match status" value="1"/>
</dbReference>
<feature type="transmembrane region" description="Helical" evidence="2">
    <location>
        <begin position="100"/>
        <end position="126"/>
    </location>
</feature>
<evidence type="ECO:0000313" key="4">
    <source>
        <dbReference type="EMBL" id="EHO16776.1"/>
    </source>
</evidence>
<comment type="caution">
    <text evidence="4">The sequence shown here is derived from an EMBL/GenBank/DDBJ whole genome shotgun (WGS) entry which is preliminary data.</text>
</comment>
<dbReference type="Pfam" id="PF01381">
    <property type="entry name" value="HTH_3"/>
    <property type="match status" value="1"/>
</dbReference>
<keyword evidence="2" id="KW-1133">Transmembrane helix</keyword>
<protein>
    <recommendedName>
        <fullName evidence="3">HTH cro/C1-type domain-containing protein</fullName>
    </recommendedName>
</protein>
<dbReference type="EMBL" id="AGEL01000007">
    <property type="protein sequence ID" value="EHO16776.1"/>
    <property type="molecule type" value="Genomic_DNA"/>
</dbReference>
<dbReference type="AlphaFoldDB" id="A0AA36Y4X1"/>
<reference evidence="4 5" key="1">
    <citation type="submission" date="2011-10" db="EMBL/GenBank/DDBJ databases">
        <title>The Genome Sequence of Lachnospiraceae bacterium ACC2.</title>
        <authorList>
            <consortium name="The Broad Institute Genome Sequencing Platform"/>
            <person name="Earl A."/>
            <person name="Ward D."/>
            <person name="Feldgarden M."/>
            <person name="Gevers D."/>
            <person name="Sizova M."/>
            <person name="Hazen A."/>
            <person name="Epstein S."/>
            <person name="Young S.K."/>
            <person name="Zeng Q."/>
            <person name="Gargeya S."/>
            <person name="Fitzgerald M."/>
            <person name="Haas B."/>
            <person name="Abouelleil A."/>
            <person name="Alvarado L."/>
            <person name="Arachchi H.M."/>
            <person name="Berlin A."/>
            <person name="Brown A."/>
            <person name="Chapman S.B."/>
            <person name="Chen Z."/>
            <person name="Dunbar C."/>
            <person name="Freedman E."/>
            <person name="Gearin G."/>
            <person name="Goldberg J."/>
            <person name="Griggs A."/>
            <person name="Gujja S."/>
            <person name="Heiman D."/>
            <person name="Howarth C."/>
            <person name="Larson L."/>
            <person name="Lui A."/>
            <person name="MacDonald P.J.P."/>
            <person name="Montmayeur A."/>
            <person name="Murphy C."/>
            <person name="Neiman D."/>
            <person name="Pearson M."/>
            <person name="Priest M."/>
            <person name="Roberts A."/>
            <person name="Saif S."/>
            <person name="Shea T."/>
            <person name="Shenoy N."/>
            <person name="Sisk P."/>
            <person name="Stolte C."/>
            <person name="Sykes S."/>
            <person name="Wortman J."/>
            <person name="Nusbaum C."/>
            <person name="Birren B."/>
        </authorList>
    </citation>
    <scope>NUCLEOTIDE SEQUENCE [LARGE SCALE GENOMIC DNA]</scope>
    <source>
        <strain evidence="4 5">ACC2</strain>
    </source>
</reference>
<keyword evidence="5" id="KW-1185">Reference proteome</keyword>
<evidence type="ECO:0000256" key="2">
    <source>
        <dbReference type="SAM" id="Phobius"/>
    </source>
</evidence>
<keyword evidence="1" id="KW-0238">DNA-binding</keyword>
<proteinExistence type="predicted"/>
<feature type="transmembrane region" description="Helical" evidence="2">
    <location>
        <begin position="146"/>
        <end position="166"/>
    </location>
</feature>
<dbReference type="PANTHER" id="PTHR46558:SF3">
    <property type="entry name" value="TRANSCRIPTIONAL REGULATOR"/>
    <property type="match status" value="1"/>
</dbReference>
<organism evidence="4 5">
    <name type="scientific">Stomatobaculum longum</name>
    <dbReference type="NCBI Taxonomy" id="796942"/>
    <lineage>
        <taxon>Bacteria</taxon>
        <taxon>Bacillati</taxon>
        <taxon>Bacillota</taxon>
        <taxon>Clostridia</taxon>
        <taxon>Lachnospirales</taxon>
        <taxon>Lachnospiraceae</taxon>
        <taxon>Stomatobaculum</taxon>
    </lineage>
</organism>
<keyword evidence="2" id="KW-0472">Membrane</keyword>
<dbReference type="SUPFAM" id="SSF47413">
    <property type="entry name" value="lambda repressor-like DNA-binding domains"/>
    <property type="match status" value="1"/>
</dbReference>
<dbReference type="Gene3D" id="1.10.260.40">
    <property type="entry name" value="lambda repressor-like DNA-binding domains"/>
    <property type="match status" value="1"/>
</dbReference>
<gene>
    <name evidence="4" type="ORF">HMPREF9623_01475</name>
</gene>
<dbReference type="Proteomes" id="UP000018466">
    <property type="component" value="Unassembled WGS sequence"/>
</dbReference>
<feature type="domain" description="HTH cro/C1-type" evidence="3">
    <location>
        <begin position="6"/>
        <end position="60"/>
    </location>
</feature>
<keyword evidence="2" id="KW-0812">Transmembrane</keyword>
<dbReference type="SMART" id="SM00530">
    <property type="entry name" value="HTH_XRE"/>
    <property type="match status" value="1"/>
</dbReference>
<evidence type="ECO:0000259" key="3">
    <source>
        <dbReference type="PROSITE" id="PS50943"/>
    </source>
</evidence>
<name>A0AA36Y4X1_9FIRM</name>
<dbReference type="InterPro" id="IPR001387">
    <property type="entry name" value="Cro/C1-type_HTH"/>
</dbReference>